<name>A0AAV8PVV6_ENSVE</name>
<proteinExistence type="predicted"/>
<protein>
    <submittedName>
        <fullName evidence="2">Uncharacterized protein</fullName>
    </submittedName>
</protein>
<evidence type="ECO:0000313" key="2">
    <source>
        <dbReference type="EMBL" id="KAJ8465068.1"/>
    </source>
</evidence>
<gene>
    <name evidence="2" type="ORF">OPV22_027620</name>
</gene>
<dbReference type="AlphaFoldDB" id="A0AAV8PVV6"/>
<keyword evidence="3" id="KW-1185">Reference proteome</keyword>
<evidence type="ECO:0000256" key="1">
    <source>
        <dbReference type="SAM" id="MobiDB-lite"/>
    </source>
</evidence>
<dbReference type="EMBL" id="JAQQAF010000008">
    <property type="protein sequence ID" value="KAJ8465068.1"/>
    <property type="molecule type" value="Genomic_DNA"/>
</dbReference>
<dbReference type="Proteomes" id="UP001222027">
    <property type="component" value="Unassembled WGS sequence"/>
</dbReference>
<organism evidence="2 3">
    <name type="scientific">Ensete ventricosum</name>
    <name type="common">Abyssinian banana</name>
    <name type="synonym">Musa ensete</name>
    <dbReference type="NCBI Taxonomy" id="4639"/>
    <lineage>
        <taxon>Eukaryota</taxon>
        <taxon>Viridiplantae</taxon>
        <taxon>Streptophyta</taxon>
        <taxon>Embryophyta</taxon>
        <taxon>Tracheophyta</taxon>
        <taxon>Spermatophyta</taxon>
        <taxon>Magnoliopsida</taxon>
        <taxon>Liliopsida</taxon>
        <taxon>Zingiberales</taxon>
        <taxon>Musaceae</taxon>
        <taxon>Ensete</taxon>
    </lineage>
</organism>
<feature type="region of interest" description="Disordered" evidence="1">
    <location>
        <begin position="1"/>
        <end position="25"/>
    </location>
</feature>
<comment type="caution">
    <text evidence="2">The sequence shown here is derived from an EMBL/GenBank/DDBJ whole genome shotgun (WGS) entry which is preliminary data.</text>
</comment>
<sequence length="119" mass="13096">MSQRFNPNRTRPEIEAVGSQPYTAPATPRRVSAAVRHFSVGFFEGKKSGDVCEGRKPDLCGRLVVGHNREAAGGRVQSLRKGYRGSNLLGCLALCEYQSPFHSSVHVRRKHVICVFQAG</sequence>
<accession>A0AAV8PVV6</accession>
<evidence type="ECO:0000313" key="3">
    <source>
        <dbReference type="Proteomes" id="UP001222027"/>
    </source>
</evidence>
<reference evidence="2 3" key="1">
    <citation type="submission" date="2022-12" db="EMBL/GenBank/DDBJ databases">
        <title>Chromosome-scale assembly of the Ensete ventricosum genome.</title>
        <authorList>
            <person name="Dussert Y."/>
            <person name="Stocks J."/>
            <person name="Wendawek A."/>
            <person name="Woldeyes F."/>
            <person name="Nichols R.A."/>
            <person name="Borrell J.S."/>
        </authorList>
    </citation>
    <scope>NUCLEOTIDE SEQUENCE [LARGE SCALE GENOMIC DNA]</scope>
    <source>
        <strain evidence="3">cv. Maze</strain>
        <tissue evidence="2">Seeds</tissue>
    </source>
</reference>